<dbReference type="EMBL" id="JAINVV010000008">
    <property type="protein sequence ID" value="MBY8823868.1"/>
    <property type="molecule type" value="Genomic_DNA"/>
</dbReference>
<evidence type="ECO:0000259" key="2">
    <source>
        <dbReference type="Pfam" id="PF07859"/>
    </source>
</evidence>
<dbReference type="RefSeq" id="WP_222990978.1">
    <property type="nucleotide sequence ID" value="NZ_JAINVV010000008.1"/>
</dbReference>
<dbReference type="SUPFAM" id="SSF53474">
    <property type="entry name" value="alpha/beta-Hydrolases"/>
    <property type="match status" value="1"/>
</dbReference>
<keyword evidence="4" id="KW-1185">Reference proteome</keyword>
<name>A0ABS7PR98_9SPHN</name>
<protein>
    <submittedName>
        <fullName evidence="3">Alpha/beta hydrolase</fullName>
    </submittedName>
</protein>
<reference evidence="3 4" key="1">
    <citation type="submission" date="2021-08" db="EMBL/GenBank/DDBJ databases">
        <authorList>
            <person name="Tuo L."/>
        </authorList>
    </citation>
    <scope>NUCLEOTIDE SEQUENCE [LARGE SCALE GENOMIC DNA]</scope>
    <source>
        <strain evidence="3 4">JCM 31229</strain>
    </source>
</reference>
<dbReference type="Gene3D" id="3.40.50.1820">
    <property type="entry name" value="alpha/beta hydrolase"/>
    <property type="match status" value="1"/>
</dbReference>
<accession>A0ABS7PR98</accession>
<evidence type="ECO:0000256" key="1">
    <source>
        <dbReference type="ARBA" id="ARBA00022801"/>
    </source>
</evidence>
<dbReference type="Pfam" id="PF07859">
    <property type="entry name" value="Abhydrolase_3"/>
    <property type="match status" value="1"/>
</dbReference>
<dbReference type="InterPro" id="IPR013094">
    <property type="entry name" value="AB_hydrolase_3"/>
</dbReference>
<dbReference type="PANTHER" id="PTHR48081">
    <property type="entry name" value="AB HYDROLASE SUPERFAMILY PROTEIN C4A8.06C"/>
    <property type="match status" value="1"/>
</dbReference>
<evidence type="ECO:0000313" key="3">
    <source>
        <dbReference type="EMBL" id="MBY8823868.1"/>
    </source>
</evidence>
<dbReference type="InterPro" id="IPR050300">
    <property type="entry name" value="GDXG_lipolytic_enzyme"/>
</dbReference>
<proteinExistence type="predicted"/>
<comment type="caution">
    <text evidence="3">The sequence shown here is derived from an EMBL/GenBank/DDBJ whole genome shotgun (WGS) entry which is preliminary data.</text>
</comment>
<dbReference type="InterPro" id="IPR029058">
    <property type="entry name" value="AB_hydrolase_fold"/>
</dbReference>
<sequence>MNSQHLVDPALKPLLDLFPMVMLSDETLPAMRTRKLPLPQIDESTTTLERIPVPGPAGAPDVMLHVYRPIDTAAALPCIYHIHGGGYVAGAAKQIEYVHRPLAAALGCAIVSVDYRLAPETVFPGAIEDCYAGLGWTIAHAGDLGIDPARLGVMGESAGGGLAAALALLARDRGEHRLAFQHLIYPMLDDRTCVHADPHPYAGEFIWPAHNNRFGWSALLGHEPGTGGVSPYAAPARATDLAGLPPTFISTGALDLFVEEDIDYARRLMRVGVPTELHVYPGAFHGFDLMPGAAVSEAARRDSRAALARFLAMTG</sequence>
<dbReference type="Proteomes" id="UP000706039">
    <property type="component" value="Unassembled WGS sequence"/>
</dbReference>
<dbReference type="GO" id="GO:0016787">
    <property type="term" value="F:hydrolase activity"/>
    <property type="evidence" value="ECO:0007669"/>
    <property type="project" value="UniProtKB-KW"/>
</dbReference>
<organism evidence="3 4">
    <name type="scientific">Sphingomonas colocasiae</name>
    <dbReference type="NCBI Taxonomy" id="1848973"/>
    <lineage>
        <taxon>Bacteria</taxon>
        <taxon>Pseudomonadati</taxon>
        <taxon>Pseudomonadota</taxon>
        <taxon>Alphaproteobacteria</taxon>
        <taxon>Sphingomonadales</taxon>
        <taxon>Sphingomonadaceae</taxon>
        <taxon>Sphingomonas</taxon>
    </lineage>
</organism>
<evidence type="ECO:0000313" key="4">
    <source>
        <dbReference type="Proteomes" id="UP000706039"/>
    </source>
</evidence>
<feature type="domain" description="Alpha/beta hydrolase fold-3" evidence="2">
    <location>
        <begin position="80"/>
        <end position="287"/>
    </location>
</feature>
<dbReference type="PANTHER" id="PTHR48081:SF8">
    <property type="entry name" value="ALPHA_BETA HYDROLASE FOLD-3 DOMAIN-CONTAINING PROTEIN-RELATED"/>
    <property type="match status" value="1"/>
</dbReference>
<keyword evidence="1 3" id="KW-0378">Hydrolase</keyword>
<gene>
    <name evidence="3" type="ORF">K7G82_16305</name>
</gene>